<reference evidence="2" key="1">
    <citation type="submission" date="2016-01" db="EMBL/GenBank/DDBJ databases">
        <title>Isolation and Characterization of Enterobacteria phage CBB.</title>
        <authorList>
            <person name="Buttimer C.T.H."/>
            <person name="Hendrix H."/>
            <person name="Alexandre H."/>
            <person name="O'Mahony J."/>
            <person name="Lavigne R."/>
            <person name="Coffey A."/>
        </authorList>
    </citation>
    <scope>NUCLEOTIDE SEQUENCE [LARGE SCALE GENOMIC DNA]</scope>
</reference>
<organism evidence="1 2">
    <name type="scientific">Pectobacterium phage vB_PcaM_CBB</name>
    <dbReference type="NCBI Taxonomy" id="2772511"/>
    <lineage>
        <taxon>Viruses</taxon>
        <taxon>Duplodnaviria</taxon>
        <taxon>Heunggongvirae</taxon>
        <taxon>Uroviricota</taxon>
        <taxon>Caudoviricetes</taxon>
        <taxon>Mimasvirus</taxon>
        <taxon>Mimasvirus CBB</taxon>
    </lineage>
</organism>
<gene>
    <name evidence="1" type="ORF">CBB_179</name>
</gene>
<name>A0A1L2CUQ2_9CAUD</name>
<protein>
    <submittedName>
        <fullName evidence="1">Uncharacterized protein</fullName>
    </submittedName>
</protein>
<proteinExistence type="predicted"/>
<evidence type="ECO:0000313" key="1">
    <source>
        <dbReference type="EMBL" id="AMM43744.1"/>
    </source>
</evidence>
<sequence length="106" mass="12322">MEHEYTGELKPCPFCGHSPLRYNLIDSLHPTGMHWFKCPSLDERWFGEDIDYVHSHQNPLQLVLEREITEQGKYWQFSCLETEGGCGATLTGTSCEDVMKKWNTRV</sequence>
<accession>A0A1L2CUQ2</accession>
<keyword evidence="2" id="KW-1185">Reference proteome</keyword>
<evidence type="ECO:0000313" key="2">
    <source>
        <dbReference type="Proteomes" id="UP000223891"/>
    </source>
</evidence>
<dbReference type="EMBL" id="KU574722">
    <property type="protein sequence ID" value="AMM43744.1"/>
    <property type="molecule type" value="Genomic_DNA"/>
</dbReference>
<dbReference type="Proteomes" id="UP000223891">
    <property type="component" value="Segment"/>
</dbReference>